<keyword evidence="3" id="KW-1185">Reference proteome</keyword>
<reference evidence="2 3" key="1">
    <citation type="submission" date="2018-09" db="EMBL/GenBank/DDBJ databases">
        <title>Profundibacter amoris BAR1 gen. nov., sp. nov., a new member of the Roseobacter clade isolated at Lokis Castle Vent Field on the Arctic Mid-Oceanic Ridge.</title>
        <authorList>
            <person name="Le Moine Bauer S."/>
            <person name="Sjoeberg A.G."/>
            <person name="L'Haridon S."/>
            <person name="Stokke R."/>
            <person name="Roalkvam I."/>
            <person name="Steen I.H."/>
            <person name="Dahle H."/>
        </authorList>
    </citation>
    <scope>NUCLEOTIDE SEQUENCE [LARGE SCALE GENOMIC DNA]</scope>
    <source>
        <strain evidence="2 3">BAR1</strain>
    </source>
</reference>
<dbReference type="EMBL" id="CP032125">
    <property type="protein sequence ID" value="AXX97372.1"/>
    <property type="molecule type" value="Genomic_DNA"/>
</dbReference>
<name>A0A347UEU4_9RHOB</name>
<evidence type="ECO:0000256" key="1">
    <source>
        <dbReference type="SAM" id="Phobius"/>
    </source>
</evidence>
<feature type="transmembrane region" description="Helical" evidence="1">
    <location>
        <begin position="17"/>
        <end position="35"/>
    </location>
</feature>
<accession>A0A347UEU4</accession>
<evidence type="ECO:0000313" key="3">
    <source>
        <dbReference type="Proteomes" id="UP000261704"/>
    </source>
</evidence>
<dbReference type="RefSeq" id="WP_118942029.1">
    <property type="nucleotide sequence ID" value="NZ_CP032125.1"/>
</dbReference>
<proteinExistence type="predicted"/>
<dbReference type="Proteomes" id="UP000261704">
    <property type="component" value="Chromosome"/>
</dbReference>
<evidence type="ECO:0000313" key="2">
    <source>
        <dbReference type="EMBL" id="AXX97372.1"/>
    </source>
</evidence>
<sequence>MTLSPDQEQALARKSRMVAVVIAVVVVLWMGAQWIGGRIGLDPKFAFLFDLAALAAFFWTMIVTYQIWRRRRDSRG</sequence>
<gene>
    <name evidence="2" type="ORF">BAR1_05165</name>
</gene>
<dbReference type="KEGG" id="pamo:BAR1_05165"/>
<organism evidence="2 3">
    <name type="scientific">Profundibacter amoris</name>
    <dbReference type="NCBI Taxonomy" id="2171755"/>
    <lineage>
        <taxon>Bacteria</taxon>
        <taxon>Pseudomonadati</taxon>
        <taxon>Pseudomonadota</taxon>
        <taxon>Alphaproteobacteria</taxon>
        <taxon>Rhodobacterales</taxon>
        <taxon>Paracoccaceae</taxon>
        <taxon>Profundibacter</taxon>
    </lineage>
</organism>
<keyword evidence="1" id="KW-0472">Membrane</keyword>
<feature type="transmembrane region" description="Helical" evidence="1">
    <location>
        <begin position="47"/>
        <end position="68"/>
    </location>
</feature>
<dbReference type="Pfam" id="PF17272">
    <property type="entry name" value="DUF5337"/>
    <property type="match status" value="1"/>
</dbReference>
<dbReference type="InterPro" id="IPR020308">
    <property type="entry name" value="Uncharacterised_Ynq1"/>
</dbReference>
<protein>
    <recommendedName>
        <fullName evidence="4">DUF5337 domain-containing protein</fullName>
    </recommendedName>
</protein>
<dbReference type="AlphaFoldDB" id="A0A347UEU4"/>
<keyword evidence="1" id="KW-0812">Transmembrane</keyword>
<evidence type="ECO:0008006" key="4">
    <source>
        <dbReference type="Google" id="ProtNLM"/>
    </source>
</evidence>
<keyword evidence="1" id="KW-1133">Transmembrane helix</keyword>